<feature type="transmembrane region" description="Helical" evidence="2">
    <location>
        <begin position="188"/>
        <end position="206"/>
    </location>
</feature>
<evidence type="ECO:0000256" key="1">
    <source>
        <dbReference type="SAM" id="MobiDB-lite"/>
    </source>
</evidence>
<feature type="transmembrane region" description="Helical" evidence="2">
    <location>
        <begin position="441"/>
        <end position="461"/>
    </location>
</feature>
<feature type="compositionally biased region" description="Polar residues" evidence="1">
    <location>
        <begin position="7"/>
        <end position="16"/>
    </location>
</feature>
<dbReference type="GeneID" id="63683296"/>
<feature type="transmembrane region" description="Helical" evidence="2">
    <location>
        <begin position="380"/>
        <end position="400"/>
    </location>
</feature>
<accession>M5GE88</accession>
<feature type="transmembrane region" description="Helical" evidence="2">
    <location>
        <begin position="88"/>
        <end position="112"/>
    </location>
</feature>
<name>M5GE88_DACPD</name>
<evidence type="ECO:0000256" key="2">
    <source>
        <dbReference type="SAM" id="Phobius"/>
    </source>
</evidence>
<dbReference type="Proteomes" id="UP000030653">
    <property type="component" value="Unassembled WGS sequence"/>
</dbReference>
<gene>
    <name evidence="3" type="ORF">DACRYDRAFT_106253</name>
</gene>
<proteinExistence type="predicted"/>
<dbReference type="STRING" id="1858805.M5GE88"/>
<dbReference type="RefSeq" id="XP_040629972.1">
    <property type="nucleotide sequence ID" value="XM_040768234.1"/>
</dbReference>
<feature type="transmembrane region" description="Helical" evidence="2">
    <location>
        <begin position="147"/>
        <end position="168"/>
    </location>
</feature>
<feature type="transmembrane region" description="Helical" evidence="2">
    <location>
        <begin position="213"/>
        <end position="234"/>
    </location>
</feature>
<keyword evidence="2" id="KW-0812">Transmembrane</keyword>
<keyword evidence="2" id="KW-0472">Membrane</keyword>
<evidence type="ECO:0000313" key="3">
    <source>
        <dbReference type="EMBL" id="EJU03078.1"/>
    </source>
</evidence>
<sequence>MAALPTGTPNASTASLTLYPPSSPQEESFTFGPEDGYDLVSPSDLEAPEVEHKERAPPPQLPAWLCVPAMLTPSLSLGALLLPHTLESFPILLGAGLLLLAIVIAAGVQSIWRGAGRYVRRDTVEERVAEAVCGSGRGIRREKWKKLVSGLIRMGMLSTGLGLCVVYLRSAVQLLVPHISPHIDSSAVSPLLGLGFSFLLIPFVCIQQPLRYLPLLHIAAYIAFLICSLVSLFGSRSEGVAAASAEVLTPTFSTIFHQPRAALTVNTFFQSIATLLILPIMLAPPSFPAVRPIIPALSACLGPVLLLPLVLLPSTYPAPASLPTVLLSSLLLFLSSIRVSRSVIRPRSPGIKLSVLLWALGSALTSFPEAWGTSALVWDFTLSSLLYFGYVLPSLVHLILHHLRSPLSILFPTSAPLDGAHDALLLKKERSMQLKRETKRVLQDLLLFGVLLPGGLTVWGWSLGRFVRIW</sequence>
<feature type="region of interest" description="Disordered" evidence="1">
    <location>
        <begin position="1"/>
        <end position="42"/>
    </location>
</feature>
<feature type="transmembrane region" description="Helical" evidence="2">
    <location>
        <begin position="293"/>
        <end position="312"/>
    </location>
</feature>
<feature type="transmembrane region" description="Helical" evidence="2">
    <location>
        <begin position="261"/>
        <end position="281"/>
    </location>
</feature>
<dbReference type="EMBL" id="JH795860">
    <property type="protein sequence ID" value="EJU03078.1"/>
    <property type="molecule type" value="Genomic_DNA"/>
</dbReference>
<evidence type="ECO:0008006" key="5">
    <source>
        <dbReference type="Google" id="ProtNLM"/>
    </source>
</evidence>
<reference evidence="3 4" key="1">
    <citation type="journal article" date="2012" name="Science">
        <title>The Paleozoic origin of enzymatic lignin decomposition reconstructed from 31 fungal genomes.</title>
        <authorList>
            <person name="Floudas D."/>
            <person name="Binder M."/>
            <person name="Riley R."/>
            <person name="Barry K."/>
            <person name="Blanchette R.A."/>
            <person name="Henrissat B."/>
            <person name="Martinez A.T."/>
            <person name="Otillar R."/>
            <person name="Spatafora J.W."/>
            <person name="Yadav J.S."/>
            <person name="Aerts A."/>
            <person name="Benoit I."/>
            <person name="Boyd A."/>
            <person name="Carlson A."/>
            <person name="Copeland A."/>
            <person name="Coutinho P.M."/>
            <person name="de Vries R.P."/>
            <person name="Ferreira P."/>
            <person name="Findley K."/>
            <person name="Foster B."/>
            <person name="Gaskell J."/>
            <person name="Glotzer D."/>
            <person name="Gorecki P."/>
            <person name="Heitman J."/>
            <person name="Hesse C."/>
            <person name="Hori C."/>
            <person name="Igarashi K."/>
            <person name="Jurgens J.A."/>
            <person name="Kallen N."/>
            <person name="Kersten P."/>
            <person name="Kohler A."/>
            <person name="Kuees U."/>
            <person name="Kumar T.K.A."/>
            <person name="Kuo A."/>
            <person name="LaButti K."/>
            <person name="Larrondo L.F."/>
            <person name="Lindquist E."/>
            <person name="Ling A."/>
            <person name="Lombard V."/>
            <person name="Lucas S."/>
            <person name="Lundell T."/>
            <person name="Martin R."/>
            <person name="McLaughlin D.J."/>
            <person name="Morgenstern I."/>
            <person name="Morin E."/>
            <person name="Murat C."/>
            <person name="Nagy L.G."/>
            <person name="Nolan M."/>
            <person name="Ohm R.A."/>
            <person name="Patyshakuliyeva A."/>
            <person name="Rokas A."/>
            <person name="Ruiz-Duenas F.J."/>
            <person name="Sabat G."/>
            <person name="Salamov A."/>
            <person name="Samejima M."/>
            <person name="Schmutz J."/>
            <person name="Slot J.C."/>
            <person name="St John F."/>
            <person name="Stenlid J."/>
            <person name="Sun H."/>
            <person name="Sun S."/>
            <person name="Syed K."/>
            <person name="Tsang A."/>
            <person name="Wiebenga A."/>
            <person name="Young D."/>
            <person name="Pisabarro A."/>
            <person name="Eastwood D.C."/>
            <person name="Martin F."/>
            <person name="Cullen D."/>
            <person name="Grigoriev I.V."/>
            <person name="Hibbett D.S."/>
        </authorList>
    </citation>
    <scope>NUCLEOTIDE SEQUENCE [LARGE SCALE GENOMIC DNA]</scope>
    <source>
        <strain evidence="3 4">DJM-731 SS1</strain>
    </source>
</reference>
<dbReference type="HOGENOM" id="CLU_581420_0_0_1"/>
<dbReference type="OrthoDB" id="3259324at2759"/>
<keyword evidence="2" id="KW-1133">Transmembrane helix</keyword>
<dbReference type="AlphaFoldDB" id="M5GE88"/>
<feature type="transmembrane region" description="Helical" evidence="2">
    <location>
        <begin position="318"/>
        <end position="337"/>
    </location>
</feature>
<feature type="transmembrane region" description="Helical" evidence="2">
    <location>
        <begin position="349"/>
        <end position="368"/>
    </location>
</feature>
<evidence type="ECO:0000313" key="4">
    <source>
        <dbReference type="Proteomes" id="UP000030653"/>
    </source>
</evidence>
<organism evidence="3 4">
    <name type="scientific">Dacryopinax primogenitus (strain DJM 731)</name>
    <name type="common">Brown rot fungus</name>
    <dbReference type="NCBI Taxonomy" id="1858805"/>
    <lineage>
        <taxon>Eukaryota</taxon>
        <taxon>Fungi</taxon>
        <taxon>Dikarya</taxon>
        <taxon>Basidiomycota</taxon>
        <taxon>Agaricomycotina</taxon>
        <taxon>Dacrymycetes</taxon>
        <taxon>Dacrymycetales</taxon>
        <taxon>Dacrymycetaceae</taxon>
        <taxon>Dacryopinax</taxon>
    </lineage>
</organism>
<protein>
    <recommendedName>
        <fullName evidence="5">Amino acid transporter transmembrane domain-containing protein</fullName>
    </recommendedName>
</protein>
<keyword evidence="4" id="KW-1185">Reference proteome</keyword>